<sequence length="39" mass="4846">MRYLLTKRENHRTENQKERAKILFKIYPDLKFAYQVSSE</sequence>
<keyword evidence="2" id="KW-1185">Reference proteome</keyword>
<organism evidence="1 2">
    <name type="scientific">Flavobacterium petrolei</name>
    <dbReference type="NCBI Taxonomy" id="2259594"/>
    <lineage>
        <taxon>Bacteria</taxon>
        <taxon>Pseudomonadati</taxon>
        <taxon>Bacteroidota</taxon>
        <taxon>Flavobacteriia</taxon>
        <taxon>Flavobacteriales</taxon>
        <taxon>Flavobacteriaceae</taxon>
        <taxon>Flavobacterium</taxon>
    </lineage>
</organism>
<dbReference type="OrthoDB" id="2110692at2"/>
<dbReference type="Proteomes" id="UP000253235">
    <property type="component" value="Unassembled WGS sequence"/>
</dbReference>
<accession>A0A482TWD1</accession>
<reference evidence="1 2" key="1">
    <citation type="submission" date="2019-01" db="EMBL/GenBank/DDBJ databases">
        <title>Flavobacterium sp. nov. isolated from arctic soil.</title>
        <authorList>
            <person name="Kim D.-U."/>
        </authorList>
    </citation>
    <scope>NUCLEOTIDE SEQUENCE [LARGE SCALE GENOMIC DNA]</scope>
    <source>
        <strain evidence="1 2">Kopri-42</strain>
    </source>
</reference>
<evidence type="ECO:0008006" key="3">
    <source>
        <dbReference type="Google" id="ProtNLM"/>
    </source>
</evidence>
<evidence type="ECO:0000313" key="2">
    <source>
        <dbReference type="Proteomes" id="UP000253235"/>
    </source>
</evidence>
<comment type="caution">
    <text evidence="1">The sequence shown here is derived from an EMBL/GenBank/DDBJ whole genome shotgun (WGS) entry which is preliminary data.</text>
</comment>
<dbReference type="AlphaFoldDB" id="A0A482TWD1"/>
<protein>
    <recommendedName>
        <fullName evidence="3">Transposase</fullName>
    </recommendedName>
</protein>
<proteinExistence type="predicted"/>
<evidence type="ECO:0000313" key="1">
    <source>
        <dbReference type="EMBL" id="RYJ51886.1"/>
    </source>
</evidence>
<gene>
    <name evidence="1" type="ORF">DR871_006455</name>
</gene>
<name>A0A482TWD1_9FLAO</name>
<dbReference type="EMBL" id="QNVY02000002">
    <property type="protein sequence ID" value="RYJ51886.1"/>
    <property type="molecule type" value="Genomic_DNA"/>
</dbReference>